<gene>
    <name evidence="2" type="ORF">BRADI_5g26962v3</name>
</gene>
<dbReference type="InParanoid" id="A0A2K2CJJ1"/>
<reference evidence="3" key="3">
    <citation type="submission" date="2018-08" db="UniProtKB">
        <authorList>
            <consortium name="EnsemblPlants"/>
        </authorList>
    </citation>
    <scope>IDENTIFICATION</scope>
    <source>
        <strain evidence="3">cv. Bd21</strain>
    </source>
</reference>
<reference evidence="2 3" key="1">
    <citation type="journal article" date="2010" name="Nature">
        <title>Genome sequencing and analysis of the model grass Brachypodium distachyon.</title>
        <authorList>
            <consortium name="International Brachypodium Initiative"/>
        </authorList>
    </citation>
    <scope>NUCLEOTIDE SEQUENCE [LARGE SCALE GENOMIC DNA]</scope>
    <source>
        <strain evidence="2 3">Bd21</strain>
    </source>
</reference>
<evidence type="ECO:0000256" key="1">
    <source>
        <dbReference type="SAM" id="MobiDB-lite"/>
    </source>
</evidence>
<keyword evidence="4" id="KW-1185">Reference proteome</keyword>
<feature type="region of interest" description="Disordered" evidence="1">
    <location>
        <begin position="1"/>
        <end position="139"/>
    </location>
</feature>
<sequence>MLMGGSRSSSAKELRGVLPYAKNQHGGRWPDLGKTRQIPARRASERAIDQGVGFASSLRCSRQEESGGDGGAAQRLLQHPRRAVPVPDDGERDRPHERRAPELDAEGAHRRGTLPAGQRGRRRGGTSCPVISRHAPQAN</sequence>
<proteinExistence type="predicted"/>
<accession>A0A2K2CJJ1</accession>
<protein>
    <submittedName>
        <fullName evidence="2 3">Uncharacterized protein</fullName>
    </submittedName>
</protein>
<dbReference type="Gramene" id="PNT62199">
    <property type="protein sequence ID" value="PNT62199"/>
    <property type="gene ID" value="BRADI_5g26962v3"/>
</dbReference>
<dbReference type="AlphaFoldDB" id="A0A2K2CJJ1"/>
<dbReference type="EMBL" id="CM000884">
    <property type="protein sequence ID" value="PNT62199.1"/>
    <property type="molecule type" value="Genomic_DNA"/>
</dbReference>
<evidence type="ECO:0000313" key="3">
    <source>
        <dbReference type="EnsemblPlants" id="PNT62199"/>
    </source>
</evidence>
<evidence type="ECO:0000313" key="4">
    <source>
        <dbReference type="Proteomes" id="UP000008810"/>
    </source>
</evidence>
<reference evidence="2" key="2">
    <citation type="submission" date="2017-06" db="EMBL/GenBank/DDBJ databases">
        <title>WGS assembly of Brachypodium distachyon.</title>
        <authorList>
            <consortium name="The International Brachypodium Initiative"/>
            <person name="Lucas S."/>
            <person name="Harmon-Smith M."/>
            <person name="Lail K."/>
            <person name="Tice H."/>
            <person name="Grimwood J."/>
            <person name="Bruce D."/>
            <person name="Barry K."/>
            <person name="Shu S."/>
            <person name="Lindquist E."/>
            <person name="Wang M."/>
            <person name="Pitluck S."/>
            <person name="Vogel J.P."/>
            <person name="Garvin D.F."/>
            <person name="Mockler T.C."/>
            <person name="Schmutz J."/>
            <person name="Rokhsar D."/>
            <person name="Bevan M.W."/>
        </authorList>
    </citation>
    <scope>NUCLEOTIDE SEQUENCE</scope>
    <source>
        <strain evidence="2">Bd21</strain>
    </source>
</reference>
<dbReference type="Proteomes" id="UP000008810">
    <property type="component" value="Chromosome 5"/>
</dbReference>
<dbReference type="EnsemblPlants" id="PNT62199">
    <property type="protein sequence ID" value="PNT62199"/>
    <property type="gene ID" value="BRADI_5g26962v3"/>
</dbReference>
<feature type="compositionally biased region" description="Basic and acidic residues" evidence="1">
    <location>
        <begin position="89"/>
        <end position="109"/>
    </location>
</feature>
<organism evidence="2">
    <name type="scientific">Brachypodium distachyon</name>
    <name type="common">Purple false brome</name>
    <name type="synonym">Trachynia distachya</name>
    <dbReference type="NCBI Taxonomy" id="15368"/>
    <lineage>
        <taxon>Eukaryota</taxon>
        <taxon>Viridiplantae</taxon>
        <taxon>Streptophyta</taxon>
        <taxon>Embryophyta</taxon>
        <taxon>Tracheophyta</taxon>
        <taxon>Spermatophyta</taxon>
        <taxon>Magnoliopsida</taxon>
        <taxon>Liliopsida</taxon>
        <taxon>Poales</taxon>
        <taxon>Poaceae</taxon>
        <taxon>BOP clade</taxon>
        <taxon>Pooideae</taxon>
        <taxon>Stipodae</taxon>
        <taxon>Brachypodieae</taxon>
        <taxon>Brachypodium</taxon>
    </lineage>
</organism>
<evidence type="ECO:0000313" key="2">
    <source>
        <dbReference type="EMBL" id="PNT62199.1"/>
    </source>
</evidence>
<name>A0A2K2CJJ1_BRADI</name>